<dbReference type="EMBL" id="JAKWBL010000001">
    <property type="protein sequence ID" value="MCH5597472.1"/>
    <property type="molecule type" value="Genomic_DNA"/>
</dbReference>
<accession>A0ABS9SGI0</accession>
<protein>
    <submittedName>
        <fullName evidence="2">Uncharacterized protein</fullName>
    </submittedName>
</protein>
<feature type="chain" id="PRO_5047370923" evidence="1">
    <location>
        <begin position="30"/>
        <end position="146"/>
    </location>
</feature>
<comment type="caution">
    <text evidence="2">The sequence shown here is derived from an EMBL/GenBank/DDBJ whole genome shotgun (WGS) entry which is preliminary data.</text>
</comment>
<feature type="signal peptide" evidence="1">
    <location>
        <begin position="1"/>
        <end position="29"/>
    </location>
</feature>
<dbReference type="RefSeq" id="WP_240826857.1">
    <property type="nucleotide sequence ID" value="NZ_JAKWBL010000001.1"/>
</dbReference>
<evidence type="ECO:0000256" key="1">
    <source>
        <dbReference type="SAM" id="SignalP"/>
    </source>
</evidence>
<sequence>MMKKKSTNHLVLWPMLALAFALHSCKDKAQGASQSPQTEITETVNDTLKSRLRPNEKIELGKIYTDTVNFVEFNDGGDNWLLFVEKNKDTIGLIYDNEYHFIRGDAIAITWKKDSIRYAGDSEFLNFTEFLISAKTVKPLSLTDKK</sequence>
<dbReference type="Proteomes" id="UP001202248">
    <property type="component" value="Unassembled WGS sequence"/>
</dbReference>
<evidence type="ECO:0000313" key="3">
    <source>
        <dbReference type="Proteomes" id="UP001202248"/>
    </source>
</evidence>
<organism evidence="2 3">
    <name type="scientific">Niabella ginsengisoli</name>
    <dbReference type="NCBI Taxonomy" id="522298"/>
    <lineage>
        <taxon>Bacteria</taxon>
        <taxon>Pseudomonadati</taxon>
        <taxon>Bacteroidota</taxon>
        <taxon>Chitinophagia</taxon>
        <taxon>Chitinophagales</taxon>
        <taxon>Chitinophagaceae</taxon>
        <taxon>Niabella</taxon>
    </lineage>
</organism>
<reference evidence="2 3" key="1">
    <citation type="submission" date="2022-02" db="EMBL/GenBank/DDBJ databases">
        <authorList>
            <person name="Min J."/>
        </authorList>
    </citation>
    <scope>NUCLEOTIDE SEQUENCE [LARGE SCALE GENOMIC DNA]</scope>
    <source>
        <strain evidence="2 3">GR10-1</strain>
    </source>
</reference>
<keyword evidence="1" id="KW-0732">Signal</keyword>
<gene>
    <name evidence="2" type="ORF">MKP09_05920</name>
</gene>
<proteinExistence type="predicted"/>
<evidence type="ECO:0000313" key="2">
    <source>
        <dbReference type="EMBL" id="MCH5597472.1"/>
    </source>
</evidence>
<keyword evidence="3" id="KW-1185">Reference proteome</keyword>
<name>A0ABS9SGI0_9BACT</name>